<dbReference type="PANTHER" id="PTHR34390">
    <property type="entry name" value="UPF0442 PROTEIN YJJB-RELATED"/>
    <property type="match status" value="1"/>
</dbReference>
<dbReference type="InterPro" id="IPR050539">
    <property type="entry name" value="ThrE_Dicarb/AminoAcid_Exp"/>
</dbReference>
<feature type="transmembrane region" description="Helical" evidence="7">
    <location>
        <begin position="241"/>
        <end position="259"/>
    </location>
</feature>
<dbReference type="InterPro" id="IPR010619">
    <property type="entry name" value="ThrE-like_N"/>
</dbReference>
<dbReference type="RefSeq" id="WP_344992362.1">
    <property type="nucleotide sequence ID" value="NZ_BAABFR010000013.1"/>
</dbReference>
<feature type="transmembrane region" description="Helical" evidence="7">
    <location>
        <begin position="390"/>
        <end position="408"/>
    </location>
</feature>
<feature type="domain" description="Threonine/Serine exporter ThrE" evidence="9">
    <location>
        <begin position="323"/>
        <end position="443"/>
    </location>
</feature>
<feature type="transmembrane region" description="Helical" evidence="7">
    <location>
        <begin position="428"/>
        <end position="447"/>
    </location>
</feature>
<evidence type="ECO:0000256" key="4">
    <source>
        <dbReference type="ARBA" id="ARBA00022989"/>
    </source>
</evidence>
<accession>A0ABP8J9X9</accession>
<comment type="subcellular location">
    <subcellularLocation>
        <location evidence="1">Cell membrane</location>
        <topology evidence="1">Multi-pass membrane protein</topology>
    </subcellularLocation>
</comment>
<evidence type="ECO:0000313" key="10">
    <source>
        <dbReference type="EMBL" id="GAA4387542.1"/>
    </source>
</evidence>
<dbReference type="Pfam" id="PF12821">
    <property type="entry name" value="ThrE_2"/>
    <property type="match status" value="1"/>
</dbReference>
<protein>
    <submittedName>
        <fullName evidence="10">Threonine/serine exporter family protein</fullName>
    </submittedName>
</protein>
<dbReference type="InterPro" id="IPR024528">
    <property type="entry name" value="ThrE_2"/>
</dbReference>
<comment type="similarity">
    <text evidence="6">Belongs to the ThrE exporter (TC 2.A.79) family.</text>
</comment>
<feature type="transmembrane region" description="Helical" evidence="7">
    <location>
        <begin position="271"/>
        <end position="292"/>
    </location>
</feature>
<organism evidence="10 11">
    <name type="scientific">Tsukamurella soli</name>
    <dbReference type="NCBI Taxonomy" id="644556"/>
    <lineage>
        <taxon>Bacteria</taxon>
        <taxon>Bacillati</taxon>
        <taxon>Actinomycetota</taxon>
        <taxon>Actinomycetes</taxon>
        <taxon>Mycobacteriales</taxon>
        <taxon>Tsukamurellaceae</taxon>
        <taxon>Tsukamurella</taxon>
    </lineage>
</organism>
<feature type="domain" description="Threonine/serine exporter-like N-terminal" evidence="8">
    <location>
        <begin position="49"/>
        <end position="294"/>
    </location>
</feature>
<feature type="transmembrane region" description="Helical" evidence="7">
    <location>
        <begin position="207"/>
        <end position="229"/>
    </location>
</feature>
<dbReference type="EMBL" id="BAABFR010000013">
    <property type="protein sequence ID" value="GAA4387542.1"/>
    <property type="molecule type" value="Genomic_DNA"/>
</dbReference>
<proteinExistence type="inferred from homology"/>
<evidence type="ECO:0000256" key="7">
    <source>
        <dbReference type="SAM" id="Phobius"/>
    </source>
</evidence>
<feature type="transmembrane region" description="Helical" evidence="7">
    <location>
        <begin position="182"/>
        <end position="200"/>
    </location>
</feature>
<sequence>MTVRQRLDRLRLVALGERTATVDTASLPAISPLRPVDLTDETAVTEILDVAITVGEVLLDSGTGAIDTAAQVRLVASTYGVARCEVDVTYDSIQMSADRGANLPAVTAMRGVKKRSLDYTRLAEVDSLVRRITTGRLRPDQARDRLAEIVAADHPYPRAVAALGWSGMAAAVTFLIGGSGWLALLSFATTTAIYSVNVGLARISLPFFYQQVAGGFLAVLPAAVLYRIGVSLSLGVEPYRVIVSGIIVLLAGLSLVGSVQDAITGAPVTAAARFLEVLVFTAGVVAGVGMALRVASKLGATLPPLDQTAFGYASLPVMVLSSGAASACFAIACYAQARALTASFLSGAVGALVSGSLLDSGLGPVVASATAATVVGLAGGLLARRAVVPPLIVAVAGITPLVPGLAVYRGLSEILDDQTSAALTDLASALAVGCALAAGVTLGEWGARTIRRPRIRARFGDVHRPRLVAERLGRPRRWRVVDADPDSRR</sequence>
<evidence type="ECO:0000256" key="2">
    <source>
        <dbReference type="ARBA" id="ARBA00022475"/>
    </source>
</evidence>
<keyword evidence="4 7" id="KW-1133">Transmembrane helix</keyword>
<comment type="caution">
    <text evidence="10">The sequence shown here is derived from an EMBL/GenBank/DDBJ whole genome shotgun (WGS) entry which is preliminary data.</text>
</comment>
<evidence type="ECO:0000313" key="11">
    <source>
        <dbReference type="Proteomes" id="UP001500635"/>
    </source>
</evidence>
<feature type="transmembrane region" description="Helical" evidence="7">
    <location>
        <begin position="312"/>
        <end position="332"/>
    </location>
</feature>
<evidence type="ECO:0000256" key="6">
    <source>
        <dbReference type="ARBA" id="ARBA00034125"/>
    </source>
</evidence>
<evidence type="ECO:0000259" key="8">
    <source>
        <dbReference type="Pfam" id="PF06738"/>
    </source>
</evidence>
<reference evidence="11" key="1">
    <citation type="journal article" date="2019" name="Int. J. Syst. Evol. Microbiol.">
        <title>The Global Catalogue of Microorganisms (GCM) 10K type strain sequencing project: providing services to taxonomists for standard genome sequencing and annotation.</title>
        <authorList>
            <consortium name="The Broad Institute Genomics Platform"/>
            <consortium name="The Broad Institute Genome Sequencing Center for Infectious Disease"/>
            <person name="Wu L."/>
            <person name="Ma J."/>
        </authorList>
    </citation>
    <scope>NUCLEOTIDE SEQUENCE [LARGE SCALE GENOMIC DNA]</scope>
    <source>
        <strain evidence="11">JCM 17688</strain>
    </source>
</reference>
<gene>
    <name evidence="10" type="ORF">GCM10023147_12090</name>
</gene>
<name>A0ABP8J9X9_9ACTN</name>
<dbReference type="Proteomes" id="UP001500635">
    <property type="component" value="Unassembled WGS sequence"/>
</dbReference>
<dbReference type="PANTHER" id="PTHR34390:SF2">
    <property type="entry name" value="SUCCINATE TRANSPORTER SUBUNIT YJJP-RELATED"/>
    <property type="match status" value="1"/>
</dbReference>
<evidence type="ECO:0000259" key="9">
    <source>
        <dbReference type="Pfam" id="PF12821"/>
    </source>
</evidence>
<keyword evidence="5 7" id="KW-0472">Membrane</keyword>
<evidence type="ECO:0000256" key="3">
    <source>
        <dbReference type="ARBA" id="ARBA00022692"/>
    </source>
</evidence>
<keyword evidence="3 7" id="KW-0812">Transmembrane</keyword>
<keyword evidence="2" id="KW-1003">Cell membrane</keyword>
<dbReference type="Pfam" id="PF06738">
    <property type="entry name" value="ThrE"/>
    <property type="match status" value="1"/>
</dbReference>
<evidence type="ECO:0000256" key="5">
    <source>
        <dbReference type="ARBA" id="ARBA00023136"/>
    </source>
</evidence>
<evidence type="ECO:0000256" key="1">
    <source>
        <dbReference type="ARBA" id="ARBA00004651"/>
    </source>
</evidence>
<feature type="transmembrane region" description="Helical" evidence="7">
    <location>
        <begin position="364"/>
        <end position="383"/>
    </location>
</feature>
<keyword evidence="11" id="KW-1185">Reference proteome</keyword>